<dbReference type="RefSeq" id="WP_090251399.1">
    <property type="nucleotide sequence ID" value="NZ_FPAS01000005.1"/>
</dbReference>
<name>A0A1I7BC72_9FLAO</name>
<dbReference type="AlphaFoldDB" id="A0A1I7BC72"/>
<proteinExistence type="predicted"/>
<gene>
    <name evidence="1" type="ORF">SAMN05216474_2671</name>
</gene>
<dbReference type="SUPFAM" id="SSF159501">
    <property type="entry name" value="EreA/ChaN-like"/>
    <property type="match status" value="1"/>
</dbReference>
<dbReference type="OrthoDB" id="9810066at2"/>
<dbReference type="Proteomes" id="UP000236454">
    <property type="component" value="Unassembled WGS sequence"/>
</dbReference>
<organism evidence="1 2">
    <name type="scientific">Lishizhenia tianjinensis</name>
    <dbReference type="NCBI Taxonomy" id="477690"/>
    <lineage>
        <taxon>Bacteria</taxon>
        <taxon>Pseudomonadati</taxon>
        <taxon>Bacteroidota</taxon>
        <taxon>Flavobacteriia</taxon>
        <taxon>Flavobacteriales</taxon>
        <taxon>Crocinitomicaceae</taxon>
        <taxon>Lishizhenia</taxon>
    </lineage>
</organism>
<reference evidence="1 2" key="1">
    <citation type="submission" date="2016-10" db="EMBL/GenBank/DDBJ databases">
        <authorList>
            <person name="de Groot N.N."/>
        </authorList>
    </citation>
    <scope>NUCLEOTIDE SEQUENCE [LARGE SCALE GENOMIC DNA]</scope>
    <source>
        <strain evidence="1 2">CGMCC 1.7005</strain>
    </source>
</reference>
<evidence type="ECO:0000313" key="2">
    <source>
        <dbReference type="Proteomes" id="UP000236454"/>
    </source>
</evidence>
<sequence>MKFLIIPIILLFVTFISFTQNGILNLGEKLDANEILTHVAFKEAQVIVLGEDQHFGSVENKLNADLIEVLVKDHGFTDLIIESDFFALHQISQGEEGVVKENIFPAWSEVKEFEKIFDLVKDTSLNIYGFDSNHHGIYSKKNGVEFIVNQIIQLNAADSIFFIEKAESLLNLWIDDTICAFNKQRFCSLLDTWSRQFNKASFIHQELMNFKGYAQQTWADKTGGWRELVRLRDENMVKNVEYLLDYPLKERKVIVLGAKLHVEPGITAYSKHVDKSIGDLLSEKYKVVTLLPYVYEGSRGSKDYTITRKVSKKRRYTLAHQLAHQKVEFALIDVHVLTDKQIVYVKKENTSKYGNYLIFIRETQPAERSK</sequence>
<dbReference type="EMBL" id="FPAS01000005">
    <property type="protein sequence ID" value="SFT84810.1"/>
    <property type="molecule type" value="Genomic_DNA"/>
</dbReference>
<keyword evidence="2" id="KW-1185">Reference proteome</keyword>
<protein>
    <submittedName>
        <fullName evidence="1">Erythromycin esterase homolog</fullName>
    </submittedName>
</protein>
<dbReference type="STRING" id="477690.SAMN05216474_2671"/>
<accession>A0A1I7BC72</accession>
<evidence type="ECO:0000313" key="1">
    <source>
        <dbReference type="EMBL" id="SFT84810.1"/>
    </source>
</evidence>